<dbReference type="AlphaFoldDB" id="A0A2R6W734"/>
<dbReference type="Proteomes" id="UP000244005">
    <property type="component" value="Unassembled WGS sequence"/>
</dbReference>
<dbReference type="InterPro" id="IPR021183">
    <property type="entry name" value="NatA_aux_su"/>
</dbReference>
<name>A0A2R6W734_MARPO</name>
<dbReference type="Gramene" id="Mp2g18720.1">
    <property type="protein sequence ID" value="Mp2g18720.1.cds1"/>
    <property type="gene ID" value="Mp2g18720"/>
</dbReference>
<dbReference type="Gene3D" id="1.25.40.1010">
    <property type="match status" value="1"/>
</dbReference>
<sequence>MLKFEDTLHSHCFFCRAATAAIKCYVKLDDTPPKTLEAEEEIAAVGLFQLNASGFDQKCGKQRLKLRERRRKKVRRDVN</sequence>
<dbReference type="Pfam" id="PF12569">
    <property type="entry name" value="NatA_aux_su"/>
    <property type="match status" value="1"/>
</dbReference>
<gene>
    <name evidence="1" type="ORF">MARPO_0137s0010</name>
</gene>
<evidence type="ECO:0000313" key="1">
    <source>
        <dbReference type="EMBL" id="PTQ29642.1"/>
    </source>
</evidence>
<dbReference type="OrthoDB" id="10263032at2759"/>
<keyword evidence="2" id="KW-1185">Reference proteome</keyword>
<proteinExistence type="predicted"/>
<accession>A0A2R6W734</accession>
<organism evidence="1 2">
    <name type="scientific">Marchantia polymorpha</name>
    <name type="common">Common liverwort</name>
    <name type="synonym">Marchantia aquatica</name>
    <dbReference type="NCBI Taxonomy" id="3197"/>
    <lineage>
        <taxon>Eukaryota</taxon>
        <taxon>Viridiplantae</taxon>
        <taxon>Streptophyta</taxon>
        <taxon>Embryophyta</taxon>
        <taxon>Marchantiophyta</taxon>
        <taxon>Marchantiopsida</taxon>
        <taxon>Marchantiidae</taxon>
        <taxon>Marchantiales</taxon>
        <taxon>Marchantiaceae</taxon>
        <taxon>Marchantia</taxon>
    </lineage>
</organism>
<evidence type="ECO:0000313" key="2">
    <source>
        <dbReference type="Proteomes" id="UP000244005"/>
    </source>
</evidence>
<protein>
    <submittedName>
        <fullName evidence="1">Uncharacterized protein</fullName>
    </submittedName>
</protein>
<dbReference type="EMBL" id="KZ772809">
    <property type="protein sequence ID" value="PTQ29642.1"/>
    <property type="molecule type" value="Genomic_DNA"/>
</dbReference>
<reference evidence="2" key="1">
    <citation type="journal article" date="2017" name="Cell">
        <title>Insights into land plant evolution garnered from the Marchantia polymorpha genome.</title>
        <authorList>
            <person name="Bowman J.L."/>
            <person name="Kohchi T."/>
            <person name="Yamato K.T."/>
            <person name="Jenkins J."/>
            <person name="Shu S."/>
            <person name="Ishizaki K."/>
            <person name="Yamaoka S."/>
            <person name="Nishihama R."/>
            <person name="Nakamura Y."/>
            <person name="Berger F."/>
            <person name="Adam C."/>
            <person name="Aki S.S."/>
            <person name="Althoff F."/>
            <person name="Araki T."/>
            <person name="Arteaga-Vazquez M.A."/>
            <person name="Balasubrmanian S."/>
            <person name="Barry K."/>
            <person name="Bauer D."/>
            <person name="Boehm C.R."/>
            <person name="Briginshaw L."/>
            <person name="Caballero-Perez J."/>
            <person name="Catarino B."/>
            <person name="Chen F."/>
            <person name="Chiyoda S."/>
            <person name="Chovatia M."/>
            <person name="Davies K.M."/>
            <person name="Delmans M."/>
            <person name="Demura T."/>
            <person name="Dierschke T."/>
            <person name="Dolan L."/>
            <person name="Dorantes-Acosta A.E."/>
            <person name="Eklund D.M."/>
            <person name="Florent S.N."/>
            <person name="Flores-Sandoval E."/>
            <person name="Fujiyama A."/>
            <person name="Fukuzawa H."/>
            <person name="Galik B."/>
            <person name="Grimanelli D."/>
            <person name="Grimwood J."/>
            <person name="Grossniklaus U."/>
            <person name="Hamada T."/>
            <person name="Haseloff J."/>
            <person name="Hetherington A.J."/>
            <person name="Higo A."/>
            <person name="Hirakawa Y."/>
            <person name="Hundley H.N."/>
            <person name="Ikeda Y."/>
            <person name="Inoue K."/>
            <person name="Inoue S.I."/>
            <person name="Ishida S."/>
            <person name="Jia Q."/>
            <person name="Kakita M."/>
            <person name="Kanazawa T."/>
            <person name="Kawai Y."/>
            <person name="Kawashima T."/>
            <person name="Kennedy M."/>
            <person name="Kinose K."/>
            <person name="Kinoshita T."/>
            <person name="Kohara Y."/>
            <person name="Koide E."/>
            <person name="Komatsu K."/>
            <person name="Kopischke S."/>
            <person name="Kubo M."/>
            <person name="Kyozuka J."/>
            <person name="Lagercrantz U."/>
            <person name="Lin S.S."/>
            <person name="Lindquist E."/>
            <person name="Lipzen A.M."/>
            <person name="Lu C.W."/>
            <person name="De Luna E."/>
            <person name="Martienssen R.A."/>
            <person name="Minamino N."/>
            <person name="Mizutani M."/>
            <person name="Mizutani M."/>
            <person name="Mochizuki N."/>
            <person name="Monte I."/>
            <person name="Mosher R."/>
            <person name="Nagasaki H."/>
            <person name="Nakagami H."/>
            <person name="Naramoto S."/>
            <person name="Nishitani K."/>
            <person name="Ohtani M."/>
            <person name="Okamoto T."/>
            <person name="Okumura M."/>
            <person name="Phillips J."/>
            <person name="Pollak B."/>
            <person name="Reinders A."/>
            <person name="Rovekamp M."/>
            <person name="Sano R."/>
            <person name="Sawa S."/>
            <person name="Schmid M.W."/>
            <person name="Shirakawa M."/>
            <person name="Solano R."/>
            <person name="Spunde A."/>
            <person name="Suetsugu N."/>
            <person name="Sugano S."/>
            <person name="Sugiyama A."/>
            <person name="Sun R."/>
            <person name="Suzuki Y."/>
            <person name="Takenaka M."/>
            <person name="Takezawa D."/>
            <person name="Tomogane H."/>
            <person name="Tsuzuki M."/>
            <person name="Ueda T."/>
            <person name="Umeda M."/>
            <person name="Ward J.M."/>
            <person name="Watanabe Y."/>
            <person name="Yazaki K."/>
            <person name="Yokoyama R."/>
            <person name="Yoshitake Y."/>
            <person name="Yotsui I."/>
            <person name="Zachgo S."/>
            <person name="Schmutz J."/>
        </authorList>
    </citation>
    <scope>NUCLEOTIDE SEQUENCE [LARGE SCALE GENOMIC DNA]</scope>
    <source>
        <strain evidence="2">Tak-1</strain>
    </source>
</reference>